<dbReference type="GO" id="GO:0016747">
    <property type="term" value="F:acyltransferase activity, transferring groups other than amino-acyl groups"/>
    <property type="evidence" value="ECO:0007669"/>
    <property type="project" value="InterPro"/>
</dbReference>
<reference evidence="2 3" key="1">
    <citation type="journal article" date="2019" name="Nat. Med.">
        <title>A library of human gut bacterial isolates paired with longitudinal multiomics data enables mechanistic microbiome research.</title>
        <authorList>
            <person name="Poyet M."/>
            <person name="Groussin M."/>
            <person name="Gibbons S.M."/>
            <person name="Avila-Pacheco J."/>
            <person name="Jiang X."/>
            <person name="Kearney S.M."/>
            <person name="Perrotta A.R."/>
            <person name="Berdy B."/>
            <person name="Zhao S."/>
            <person name="Lieberman T.D."/>
            <person name="Swanson P.K."/>
            <person name="Smith M."/>
            <person name="Roesemann S."/>
            <person name="Alexander J.E."/>
            <person name="Rich S.A."/>
            <person name="Livny J."/>
            <person name="Vlamakis H."/>
            <person name="Clish C."/>
            <person name="Bullock K."/>
            <person name="Deik A."/>
            <person name="Scott J."/>
            <person name="Pierce K.A."/>
            <person name="Xavier R.J."/>
            <person name="Alm E.J."/>
        </authorList>
    </citation>
    <scope>NUCLEOTIDE SEQUENCE [LARGE SCALE GENOMIC DNA]</scope>
    <source>
        <strain evidence="2 3">BIOML-A10</strain>
    </source>
</reference>
<dbReference type="PANTHER" id="PTHR43451">
    <property type="entry name" value="ACETYLTRANSFERASE (GNAT) FAMILY PROTEIN"/>
    <property type="match status" value="1"/>
</dbReference>
<protein>
    <submittedName>
        <fullName evidence="2">GNAT family N-acetyltransferase</fullName>
    </submittedName>
</protein>
<dbReference type="InterPro" id="IPR016181">
    <property type="entry name" value="Acyl_CoA_acyltransferase"/>
</dbReference>
<comment type="caution">
    <text evidence="2">The sequence shown here is derived from an EMBL/GenBank/DDBJ whole genome shotgun (WGS) entry which is preliminary data.</text>
</comment>
<dbReference type="PANTHER" id="PTHR43451:SF1">
    <property type="entry name" value="ACETYLTRANSFERASE"/>
    <property type="match status" value="1"/>
</dbReference>
<evidence type="ECO:0000259" key="1">
    <source>
        <dbReference type="PROSITE" id="PS51186"/>
    </source>
</evidence>
<proteinExistence type="predicted"/>
<name>A0A7J4XGM6_9BACE</name>
<dbReference type="SUPFAM" id="SSF55729">
    <property type="entry name" value="Acyl-CoA N-acyltransferases (Nat)"/>
    <property type="match status" value="1"/>
</dbReference>
<dbReference type="Gene3D" id="3.40.630.30">
    <property type="match status" value="1"/>
</dbReference>
<dbReference type="InterPro" id="IPR000182">
    <property type="entry name" value="GNAT_dom"/>
</dbReference>
<feature type="domain" description="N-acetyltransferase" evidence="1">
    <location>
        <begin position="5"/>
        <end position="159"/>
    </location>
</feature>
<dbReference type="RefSeq" id="WP_005930239.1">
    <property type="nucleotide sequence ID" value="NZ_CABKSE010000002.1"/>
</dbReference>
<dbReference type="Pfam" id="PF13673">
    <property type="entry name" value="Acetyltransf_10"/>
    <property type="match status" value="1"/>
</dbReference>
<evidence type="ECO:0000313" key="3">
    <source>
        <dbReference type="Proteomes" id="UP000422221"/>
    </source>
</evidence>
<dbReference type="PROSITE" id="PS51186">
    <property type="entry name" value="GNAT"/>
    <property type="match status" value="1"/>
</dbReference>
<dbReference type="AlphaFoldDB" id="A0A7J4XGM6"/>
<gene>
    <name evidence="2" type="ORF">F3F73_15030</name>
</gene>
<accession>A0A7J4XGM6</accession>
<dbReference type="CDD" id="cd04301">
    <property type="entry name" value="NAT_SF"/>
    <property type="match status" value="1"/>
</dbReference>
<dbReference type="EMBL" id="VWMK01000015">
    <property type="protein sequence ID" value="KAA3762403.1"/>
    <property type="molecule type" value="Genomic_DNA"/>
</dbReference>
<dbReference type="InterPro" id="IPR052564">
    <property type="entry name" value="N-acetyltrans/Recomb-assoc"/>
</dbReference>
<keyword evidence="2" id="KW-0808">Transferase</keyword>
<dbReference type="Proteomes" id="UP000422221">
    <property type="component" value="Unassembled WGS sequence"/>
</dbReference>
<dbReference type="GeneID" id="93117947"/>
<evidence type="ECO:0000313" key="2">
    <source>
        <dbReference type="EMBL" id="KAA3762403.1"/>
    </source>
</evidence>
<sequence>MKTDFTIRVAQQSDIVELKDLYKNTVLVINRHDYSQEEVEDWASCGDDLSKIGKMIETHYFIVAVNQQSQLVGFSSITPQGYLHSMFVHKDFQGKGIATMLLEEIERYAIKEGIMRITSEVSITARPFFEKQGYIVEVEQKRRANQLCLTNYWMAKNLTK</sequence>
<organism evidence="2 3">
    <name type="scientific">Bacteroides salyersiae</name>
    <dbReference type="NCBI Taxonomy" id="291644"/>
    <lineage>
        <taxon>Bacteria</taxon>
        <taxon>Pseudomonadati</taxon>
        <taxon>Bacteroidota</taxon>
        <taxon>Bacteroidia</taxon>
        <taxon>Bacteroidales</taxon>
        <taxon>Bacteroidaceae</taxon>
        <taxon>Bacteroides</taxon>
    </lineage>
</organism>